<evidence type="ECO:0000313" key="1">
    <source>
        <dbReference type="EMBL" id="GAA4965583.1"/>
    </source>
</evidence>
<dbReference type="RefSeq" id="WP_345676181.1">
    <property type="nucleotide sequence ID" value="NZ_BAABHS010000010.1"/>
</dbReference>
<gene>
    <name evidence="1" type="ORF">GCM10023205_32420</name>
</gene>
<name>A0ABP9HAJ1_9ACTN</name>
<sequence length="408" mass="44545">MSGEQSSGASGERTPGADVLSGAAWREFCTRMADVGDRILGPEFPGSDRDRAEGFRHLANQVACWLTYQLAATDPRHPALFTHNNLVYRWGGPNVDQNARRAPVAGDGTYRLSVAMNACEKFIVQIKAGNMHMGVKGISAEVDSAALGIGPGDTAEILVCAERPDGYDGPWIPLAPEAAVLHVRDFYYDWKPAQPAMFALERLDNQGEPQPPLTPERVAEMLDGAAAMVENSVSYWNTWVEETATAQPPNTFSSPDVVEGGVQDVVYAFADVRVGPGEALVVEVVPDESAQWNAQLQSIGWFESLDFPHRTTCVNHREAYRGPDGHAFLVIAASDPGVPNWLDTEGRDRVFCTHRWVGARSRPTVRAALVPLAQLREHLPADTPTVSAEERAAQIRARAAHVAWRFRA</sequence>
<organism evidence="1 2">
    <name type="scientific">Yinghuangia aomiensis</name>
    <dbReference type="NCBI Taxonomy" id="676205"/>
    <lineage>
        <taxon>Bacteria</taxon>
        <taxon>Bacillati</taxon>
        <taxon>Actinomycetota</taxon>
        <taxon>Actinomycetes</taxon>
        <taxon>Kitasatosporales</taxon>
        <taxon>Streptomycetaceae</taxon>
        <taxon>Yinghuangia</taxon>
    </lineage>
</organism>
<dbReference type="EMBL" id="BAABHS010000010">
    <property type="protein sequence ID" value="GAA4965583.1"/>
    <property type="molecule type" value="Genomic_DNA"/>
</dbReference>
<evidence type="ECO:0000313" key="2">
    <source>
        <dbReference type="Proteomes" id="UP001500466"/>
    </source>
</evidence>
<dbReference type="Proteomes" id="UP001500466">
    <property type="component" value="Unassembled WGS sequence"/>
</dbReference>
<comment type="caution">
    <text evidence="1">The sequence shown here is derived from an EMBL/GenBank/DDBJ whole genome shotgun (WGS) entry which is preliminary data.</text>
</comment>
<proteinExistence type="predicted"/>
<evidence type="ECO:0008006" key="3">
    <source>
        <dbReference type="Google" id="ProtNLM"/>
    </source>
</evidence>
<keyword evidence="2" id="KW-1185">Reference proteome</keyword>
<protein>
    <recommendedName>
        <fullName evidence="3">DUF1214 domain-containing protein</fullName>
    </recommendedName>
</protein>
<accession>A0ABP9HAJ1</accession>
<reference evidence="2" key="1">
    <citation type="journal article" date="2019" name="Int. J. Syst. Evol. Microbiol.">
        <title>The Global Catalogue of Microorganisms (GCM) 10K type strain sequencing project: providing services to taxonomists for standard genome sequencing and annotation.</title>
        <authorList>
            <consortium name="The Broad Institute Genomics Platform"/>
            <consortium name="The Broad Institute Genome Sequencing Center for Infectious Disease"/>
            <person name="Wu L."/>
            <person name="Ma J."/>
        </authorList>
    </citation>
    <scope>NUCLEOTIDE SEQUENCE [LARGE SCALE GENOMIC DNA]</scope>
    <source>
        <strain evidence="2">JCM 17986</strain>
    </source>
</reference>